<dbReference type="Gene3D" id="3.40.960.10">
    <property type="entry name" value="VSR Endonuclease"/>
    <property type="match status" value="1"/>
</dbReference>
<dbReference type="STRING" id="478801.Ksed_16880"/>
<feature type="domain" description="DUF559" evidence="1">
    <location>
        <begin position="243"/>
        <end position="304"/>
    </location>
</feature>
<dbReference type="AlphaFoldDB" id="C7NIR5"/>
<evidence type="ECO:0000313" key="2">
    <source>
        <dbReference type="EMBL" id="ACV06703.1"/>
    </source>
</evidence>
<name>C7NIR5_KYTSD</name>
<dbReference type="Proteomes" id="UP000006666">
    <property type="component" value="Chromosome"/>
</dbReference>
<organism evidence="2 3">
    <name type="scientific">Kytococcus sedentarius (strain ATCC 14392 / DSM 20547 / JCM 11482 / CCUG 33030 / NBRC 15357 / NCTC 11040 / CCM 314 / 541)</name>
    <name type="common">Micrococcus sedentarius</name>
    <dbReference type="NCBI Taxonomy" id="478801"/>
    <lineage>
        <taxon>Bacteria</taxon>
        <taxon>Bacillati</taxon>
        <taxon>Actinomycetota</taxon>
        <taxon>Actinomycetes</taxon>
        <taxon>Micrococcales</taxon>
        <taxon>Kytococcaceae</taxon>
        <taxon>Kytococcus</taxon>
    </lineage>
</organism>
<dbReference type="Pfam" id="PF04480">
    <property type="entry name" value="DUF559"/>
    <property type="match status" value="1"/>
</dbReference>
<gene>
    <name evidence="2" type="ordered locus">Ksed_16880</name>
</gene>
<dbReference type="EMBL" id="CP001686">
    <property type="protein sequence ID" value="ACV06703.1"/>
    <property type="molecule type" value="Genomic_DNA"/>
</dbReference>
<dbReference type="SUPFAM" id="SSF52980">
    <property type="entry name" value="Restriction endonuclease-like"/>
    <property type="match status" value="1"/>
</dbReference>
<dbReference type="HOGENOM" id="CLU_052626_4_0_11"/>
<proteinExistence type="predicted"/>
<dbReference type="eggNOG" id="COG5340">
    <property type="taxonomic scope" value="Bacteria"/>
</dbReference>
<evidence type="ECO:0000259" key="1">
    <source>
        <dbReference type="Pfam" id="PF04480"/>
    </source>
</evidence>
<accession>C7NIR5</accession>
<dbReference type="InterPro" id="IPR007569">
    <property type="entry name" value="DUF559"/>
</dbReference>
<protein>
    <recommendedName>
        <fullName evidence="1">DUF559 domain-containing protein</fullName>
    </recommendedName>
</protein>
<dbReference type="RefSeq" id="WP_015779648.1">
    <property type="nucleotide sequence ID" value="NC_013169.1"/>
</dbReference>
<sequence length="327" mass="35408">MSQDHGGSPRPEPGTVHLLDHVRWRDGVTTLARLEAVHVSPSSLARAVRLGLCWRPAPGIVARGQRPEDSGAVHRLRTLGYLLHRPGECAASATALTMWGLPLLGRPGPVHLGGPRGRIRQGAGALRLLPHHAPPESVVPPGCRETWAVSDLPRALVAHASERESTVAAALVPLDAALQRRLVTRDEVAEVVQPNRWGVRKARAVLDLADAGSESPGETLTRLALVRGGLRPTSQVRIATREGTYRVDLLLEAERIVVEFDGAVKYDGVQGRDALVAEKRREDALREAGYNVLRVTWRDVVTADAAGRLLHRVQQLTRQVGRRPGGG</sequence>
<dbReference type="InterPro" id="IPR011335">
    <property type="entry name" value="Restrct_endonuc-II-like"/>
</dbReference>
<keyword evidence="3" id="KW-1185">Reference proteome</keyword>
<reference evidence="2 3" key="1">
    <citation type="journal article" date="2009" name="Stand. Genomic Sci.">
        <title>Complete genome sequence of Kytococcus sedentarius type strain (541).</title>
        <authorList>
            <person name="Sims D."/>
            <person name="Brettin T."/>
            <person name="Detter J.C."/>
            <person name="Han C."/>
            <person name="Lapidus A."/>
            <person name="Copeland A."/>
            <person name="Glavina Del Rio T."/>
            <person name="Nolan M."/>
            <person name="Chen F."/>
            <person name="Lucas S."/>
            <person name="Tice H."/>
            <person name="Cheng J.F."/>
            <person name="Bruce D."/>
            <person name="Goodwin L."/>
            <person name="Pitluck S."/>
            <person name="Ovchinnikova G."/>
            <person name="Pati A."/>
            <person name="Ivanova N."/>
            <person name="Mavrommatis K."/>
            <person name="Chen A."/>
            <person name="Palaniappan K."/>
            <person name="D'haeseleer P."/>
            <person name="Chain P."/>
            <person name="Bristow J."/>
            <person name="Eisen J.A."/>
            <person name="Markowitz V."/>
            <person name="Hugenholtz P."/>
            <person name="Schneider S."/>
            <person name="Goker M."/>
            <person name="Pukall R."/>
            <person name="Kyrpides N.C."/>
            <person name="Klenk H.P."/>
        </authorList>
    </citation>
    <scope>NUCLEOTIDE SEQUENCE [LARGE SCALE GENOMIC DNA]</scope>
    <source>
        <strain evidence="3">ATCC 14392 / DSM 20547 / JCM 11482 / CCUG 33030 / NBRC 15357 / NCTC 11040 / CCM 314 / 541</strain>
    </source>
</reference>
<dbReference type="KEGG" id="kse:Ksed_16880"/>
<evidence type="ECO:0000313" key="3">
    <source>
        <dbReference type="Proteomes" id="UP000006666"/>
    </source>
</evidence>